<dbReference type="PANTHER" id="PTHR14964:SF2">
    <property type="entry name" value="NUCLEAR RECEPTOR-BINDING FACTOR 2"/>
    <property type="match status" value="1"/>
</dbReference>
<organism evidence="3 4">
    <name type="scientific">Pinctada imbricata</name>
    <name type="common">Atlantic pearl-oyster</name>
    <name type="synonym">Pinctada martensii</name>
    <dbReference type="NCBI Taxonomy" id="66713"/>
    <lineage>
        <taxon>Eukaryota</taxon>
        <taxon>Metazoa</taxon>
        <taxon>Spiralia</taxon>
        <taxon>Lophotrochozoa</taxon>
        <taxon>Mollusca</taxon>
        <taxon>Bivalvia</taxon>
        <taxon>Autobranchia</taxon>
        <taxon>Pteriomorphia</taxon>
        <taxon>Pterioida</taxon>
        <taxon>Pterioidea</taxon>
        <taxon>Pteriidae</taxon>
        <taxon>Pinctada</taxon>
    </lineage>
</organism>
<gene>
    <name evidence="3" type="ORF">FSP39_004311</name>
</gene>
<evidence type="ECO:0000256" key="1">
    <source>
        <dbReference type="SAM" id="Coils"/>
    </source>
</evidence>
<feature type="domain" description="Nuclear receptor-binding factor 2 MIT" evidence="2">
    <location>
        <begin position="4"/>
        <end position="58"/>
    </location>
</feature>
<dbReference type="PANTHER" id="PTHR14964">
    <property type="entry name" value="NUCLEAR RECEPTOR BINDING FACTOR 2"/>
    <property type="match status" value="1"/>
</dbReference>
<feature type="coiled-coil region" evidence="1">
    <location>
        <begin position="170"/>
        <end position="204"/>
    </location>
</feature>
<keyword evidence="4" id="KW-1185">Reference proteome</keyword>
<dbReference type="AlphaFoldDB" id="A0AA88XYX2"/>
<dbReference type="Pfam" id="PF17169">
    <property type="entry name" value="NRBF2_MIT"/>
    <property type="match status" value="1"/>
</dbReference>
<reference evidence="3" key="1">
    <citation type="submission" date="2019-08" db="EMBL/GenBank/DDBJ databases">
        <title>The improved chromosome-level genome for the pearl oyster Pinctada fucata martensii using PacBio sequencing and Hi-C.</title>
        <authorList>
            <person name="Zheng Z."/>
        </authorList>
    </citation>
    <scope>NUCLEOTIDE SEQUENCE</scope>
    <source>
        <strain evidence="3">ZZ-2019</strain>
        <tissue evidence="3">Adductor muscle</tissue>
    </source>
</reference>
<dbReference type="Gene3D" id="1.20.58.80">
    <property type="entry name" value="Phosphotransferase system, lactose/cellobiose-type IIA subunit"/>
    <property type="match status" value="1"/>
</dbReference>
<evidence type="ECO:0000259" key="2">
    <source>
        <dbReference type="Pfam" id="PF17169"/>
    </source>
</evidence>
<dbReference type="EMBL" id="VSWD01000008">
    <property type="protein sequence ID" value="KAK3094639.1"/>
    <property type="molecule type" value="Genomic_DNA"/>
</dbReference>
<evidence type="ECO:0000313" key="3">
    <source>
        <dbReference type="EMBL" id="KAK3094639.1"/>
    </source>
</evidence>
<accession>A0AA88XYX2</accession>
<proteinExistence type="predicted"/>
<dbReference type="SUPFAM" id="SSF140361">
    <property type="entry name" value="MIT domain-like"/>
    <property type="match status" value="1"/>
</dbReference>
<protein>
    <recommendedName>
        <fullName evidence="2">Nuclear receptor-binding factor 2 MIT domain-containing protein</fullName>
    </recommendedName>
</protein>
<dbReference type="InterPro" id="IPR033393">
    <property type="entry name" value="NRBF2_MIT"/>
</dbReference>
<sequence>MVKSKKLEEAMLCHRRAAEYLLQALDNTNSHYAQESIHTQHQYHIRQQDLLQKRLIKAENLAIKLLNKKENVQNQATQTEEFGLHFAANHFQAQEGPSVHIPQMIPEEDRVYHAMSETDSILGYLVHRSRYMPSSEVEIGSDSTVSFRNQHSKLKRGTMSKFPRDDSAVIEELTVQNSELRKQVSDLIKQLDDVRKDKKYLEDKVFKMTESQVLDDETGGLGSPDMDLPPLEMPQFDFDSLQSTKDSVHYDQKGMIFNCD</sequence>
<comment type="caution">
    <text evidence="3">The sequence shown here is derived from an EMBL/GenBank/DDBJ whole genome shotgun (WGS) entry which is preliminary data.</text>
</comment>
<name>A0AA88XYX2_PINIB</name>
<keyword evidence="1" id="KW-0175">Coiled coil</keyword>
<dbReference type="GO" id="GO:0006914">
    <property type="term" value="P:autophagy"/>
    <property type="evidence" value="ECO:0007669"/>
    <property type="project" value="InterPro"/>
</dbReference>
<dbReference type="InterPro" id="IPR039679">
    <property type="entry name" value="NRBF2"/>
</dbReference>
<dbReference type="Proteomes" id="UP001186944">
    <property type="component" value="Unassembled WGS sequence"/>
</dbReference>
<evidence type="ECO:0000313" key="4">
    <source>
        <dbReference type="Proteomes" id="UP001186944"/>
    </source>
</evidence>